<gene>
    <name evidence="2" type="ORF">NDU88_005499</name>
</gene>
<evidence type="ECO:0000313" key="3">
    <source>
        <dbReference type="Proteomes" id="UP001066276"/>
    </source>
</evidence>
<feature type="compositionally biased region" description="Polar residues" evidence="1">
    <location>
        <begin position="10"/>
        <end position="20"/>
    </location>
</feature>
<evidence type="ECO:0000256" key="1">
    <source>
        <dbReference type="SAM" id="MobiDB-lite"/>
    </source>
</evidence>
<name>A0AAV7UIX7_PLEWA</name>
<protein>
    <submittedName>
        <fullName evidence="2">Uncharacterized protein</fullName>
    </submittedName>
</protein>
<organism evidence="2 3">
    <name type="scientific">Pleurodeles waltl</name>
    <name type="common">Iberian ribbed newt</name>
    <dbReference type="NCBI Taxonomy" id="8319"/>
    <lineage>
        <taxon>Eukaryota</taxon>
        <taxon>Metazoa</taxon>
        <taxon>Chordata</taxon>
        <taxon>Craniata</taxon>
        <taxon>Vertebrata</taxon>
        <taxon>Euteleostomi</taxon>
        <taxon>Amphibia</taxon>
        <taxon>Batrachia</taxon>
        <taxon>Caudata</taxon>
        <taxon>Salamandroidea</taxon>
        <taxon>Salamandridae</taxon>
        <taxon>Pleurodelinae</taxon>
        <taxon>Pleurodeles</taxon>
    </lineage>
</organism>
<reference evidence="2" key="1">
    <citation type="journal article" date="2022" name="bioRxiv">
        <title>Sequencing and chromosome-scale assembly of the giantPleurodeles waltlgenome.</title>
        <authorList>
            <person name="Brown T."/>
            <person name="Elewa A."/>
            <person name="Iarovenko S."/>
            <person name="Subramanian E."/>
            <person name="Araus A.J."/>
            <person name="Petzold A."/>
            <person name="Susuki M."/>
            <person name="Suzuki K.-i.T."/>
            <person name="Hayashi T."/>
            <person name="Toyoda A."/>
            <person name="Oliveira C."/>
            <person name="Osipova E."/>
            <person name="Leigh N.D."/>
            <person name="Simon A."/>
            <person name="Yun M.H."/>
        </authorList>
    </citation>
    <scope>NUCLEOTIDE SEQUENCE</scope>
    <source>
        <strain evidence="2">20211129_DDA</strain>
        <tissue evidence="2">Liver</tissue>
    </source>
</reference>
<dbReference type="EMBL" id="JANPWB010000005">
    <property type="protein sequence ID" value="KAJ1188742.1"/>
    <property type="molecule type" value="Genomic_DNA"/>
</dbReference>
<comment type="caution">
    <text evidence="2">The sequence shown here is derived from an EMBL/GenBank/DDBJ whole genome shotgun (WGS) entry which is preliminary data.</text>
</comment>
<proteinExistence type="predicted"/>
<dbReference type="AlphaFoldDB" id="A0AAV7UIX7"/>
<accession>A0AAV7UIX7</accession>
<evidence type="ECO:0000313" key="2">
    <source>
        <dbReference type="EMBL" id="KAJ1188742.1"/>
    </source>
</evidence>
<feature type="region of interest" description="Disordered" evidence="1">
    <location>
        <begin position="1"/>
        <end position="20"/>
    </location>
</feature>
<keyword evidence="3" id="KW-1185">Reference proteome</keyword>
<sequence length="126" mass="13812">MERFPLSHASPETGTVWGQGSQSGAIALSTNGLRGRGSMALHNQRFVGLTQPAKRWSRLCCLRNSRGCRRMARAADILDILVVMRSSYGVFSPGAMLPLRPIRFRAIVRLWEHCPRALPTPGAVAA</sequence>
<dbReference type="Proteomes" id="UP001066276">
    <property type="component" value="Chromosome 3_1"/>
</dbReference>